<comment type="caution">
    <text evidence="1">The sequence shown here is derived from an EMBL/GenBank/DDBJ whole genome shotgun (WGS) entry which is preliminary data.</text>
</comment>
<dbReference type="STRING" id="83656.B1H18_15105"/>
<evidence type="ECO:0000313" key="1">
    <source>
        <dbReference type="EMBL" id="OON79278.1"/>
    </source>
</evidence>
<proteinExistence type="predicted"/>
<reference evidence="1 2" key="1">
    <citation type="submission" date="2017-02" db="EMBL/GenBank/DDBJ databases">
        <title>Draft Genome Sequence of Streptomyces tsukubaensis F601, a Producer of the immunosuppressant tacrolimus FK506.</title>
        <authorList>
            <person name="Zong G."/>
            <person name="Zhong C."/>
            <person name="Fu J."/>
            <person name="Qin R."/>
            <person name="Cao G."/>
        </authorList>
    </citation>
    <scope>NUCLEOTIDE SEQUENCE [LARGE SCALE GENOMIC DNA]</scope>
    <source>
        <strain evidence="1 2">F601</strain>
    </source>
</reference>
<name>A0A1V4AA02_9ACTN</name>
<keyword evidence="2" id="KW-1185">Reference proteome</keyword>
<protein>
    <submittedName>
        <fullName evidence="1">Uncharacterized protein</fullName>
    </submittedName>
</protein>
<organism evidence="1 2">
    <name type="scientific">Streptomyces tsukubensis</name>
    <dbReference type="NCBI Taxonomy" id="83656"/>
    <lineage>
        <taxon>Bacteria</taxon>
        <taxon>Bacillati</taxon>
        <taxon>Actinomycetota</taxon>
        <taxon>Actinomycetes</taxon>
        <taxon>Kitasatosporales</taxon>
        <taxon>Streptomycetaceae</taxon>
        <taxon>Streptomyces</taxon>
    </lineage>
</organism>
<dbReference type="EMBL" id="MVFC01000010">
    <property type="protein sequence ID" value="OON79278.1"/>
    <property type="molecule type" value="Genomic_DNA"/>
</dbReference>
<dbReference type="Proteomes" id="UP000190539">
    <property type="component" value="Unassembled WGS sequence"/>
</dbReference>
<dbReference type="AlphaFoldDB" id="A0A1V4AA02"/>
<accession>A0A1V4AA02</accession>
<gene>
    <name evidence="1" type="ORF">B1H18_15105</name>
</gene>
<evidence type="ECO:0000313" key="2">
    <source>
        <dbReference type="Proteomes" id="UP000190539"/>
    </source>
</evidence>
<sequence>MFDYRPGHGTSPQIWHFFCVHSLGTVELSRSCPQGRLSPARPGWSPAWGTVDKPYPQPVDKKCVHRAFRILSTDSSLPPTGRGRLCTANPHRCPLFGNKTPALTVASERRHTKVPGWPVGNRGKAGDRAGEKSALPVHGVCRTFARPQRPPVIHWCRPQGRWTKNRV</sequence>